<organism evidence="1 2">
    <name type="scientific">Persea americana</name>
    <name type="common">Avocado</name>
    <dbReference type="NCBI Taxonomy" id="3435"/>
    <lineage>
        <taxon>Eukaryota</taxon>
        <taxon>Viridiplantae</taxon>
        <taxon>Streptophyta</taxon>
        <taxon>Embryophyta</taxon>
        <taxon>Tracheophyta</taxon>
        <taxon>Spermatophyta</taxon>
        <taxon>Magnoliopsida</taxon>
        <taxon>Magnoliidae</taxon>
        <taxon>Laurales</taxon>
        <taxon>Lauraceae</taxon>
        <taxon>Persea</taxon>
    </lineage>
</organism>
<evidence type="ECO:0000313" key="1">
    <source>
        <dbReference type="EMBL" id="KAJ8618998.1"/>
    </source>
</evidence>
<dbReference type="EMBL" id="CM056812">
    <property type="protein sequence ID" value="KAJ8618998.1"/>
    <property type="molecule type" value="Genomic_DNA"/>
</dbReference>
<name>A0ACC2KD43_PERAE</name>
<gene>
    <name evidence="1" type="ORF">MRB53_015184</name>
</gene>
<accession>A0ACC2KD43</accession>
<protein>
    <submittedName>
        <fullName evidence="1">Uncharacterized protein</fullName>
    </submittedName>
</protein>
<proteinExistence type="predicted"/>
<reference evidence="1 2" key="1">
    <citation type="journal article" date="2022" name="Hortic Res">
        <title>A haplotype resolved chromosomal level avocado genome allows analysis of novel avocado genes.</title>
        <authorList>
            <person name="Nath O."/>
            <person name="Fletcher S.J."/>
            <person name="Hayward A."/>
            <person name="Shaw L.M."/>
            <person name="Masouleh A.K."/>
            <person name="Furtado A."/>
            <person name="Henry R.J."/>
            <person name="Mitter N."/>
        </authorList>
    </citation>
    <scope>NUCLEOTIDE SEQUENCE [LARGE SCALE GENOMIC DNA]</scope>
    <source>
        <strain evidence="2">cv. Hass</strain>
    </source>
</reference>
<evidence type="ECO:0000313" key="2">
    <source>
        <dbReference type="Proteomes" id="UP001234297"/>
    </source>
</evidence>
<dbReference type="Proteomes" id="UP001234297">
    <property type="component" value="Chromosome 4"/>
</dbReference>
<sequence>MESQGRDTRVALISGLTPEEETSIILSTYKHVLYNEVVHDLTCSSSSTIPHVAEDPCLTCGRGIEDCLGCNLFTPPDENMEKEKKKNKKKRSRYRGVRQRPSGRWAAEIHDPKKRARVWLGTFDTAEEAARAYDKKAIDFHGDRAKLNFPFSPYDPPPHQTMLEGQQQQQQQPQQHQMMPGTLPLMPWNWEALGDMAFEGSTWEALGEEEFQNWVKISHNEYAIAASSTAPSATTSQIQGHDQGQYFP</sequence>
<comment type="caution">
    <text evidence="1">The sequence shown here is derived from an EMBL/GenBank/DDBJ whole genome shotgun (WGS) entry which is preliminary data.</text>
</comment>
<keyword evidence="2" id="KW-1185">Reference proteome</keyword>